<evidence type="ECO:0000313" key="4">
    <source>
        <dbReference type="Proteomes" id="UP000189796"/>
    </source>
</evidence>
<dbReference type="EMBL" id="LT670817">
    <property type="protein sequence ID" value="SHI13781.1"/>
    <property type="molecule type" value="Genomic_DNA"/>
</dbReference>
<feature type="chain" id="PRO_5013291160" evidence="1">
    <location>
        <begin position="25"/>
        <end position="219"/>
    </location>
</feature>
<dbReference type="Proteomes" id="UP000189796">
    <property type="component" value="Chromosome I"/>
</dbReference>
<dbReference type="NCBIfam" id="TIGR02595">
    <property type="entry name" value="PEP_CTERM"/>
    <property type="match status" value="1"/>
</dbReference>
<organism evidence="3 4">
    <name type="scientific">Bradyrhizobium erythrophlei</name>
    <dbReference type="NCBI Taxonomy" id="1437360"/>
    <lineage>
        <taxon>Bacteria</taxon>
        <taxon>Pseudomonadati</taxon>
        <taxon>Pseudomonadota</taxon>
        <taxon>Alphaproteobacteria</taxon>
        <taxon>Hyphomicrobiales</taxon>
        <taxon>Nitrobacteraceae</taxon>
        <taxon>Bradyrhizobium</taxon>
    </lineage>
</organism>
<sequence length="219" mass="22829">MRNHLCAAAAFAAALISLSGAANAAAIEYTSAAAFDAATTGVTTYGVAGLAPADSYTTYDPNAHVGPVDFFSYVNMYAEGASSPSNRFGVADLVTEFSPGSNLYNLTVNTGSTTAIAFDFGTEYNPIAPQFNITLSTGDGYTVTYPELYAHDFIGFTSSAPITSVTFSNFATLSFFDVQLASDNVSAVPEPSTWAMMILGFAGLGFMACRRKIGAPQIA</sequence>
<accession>A0A1M5YPC1</accession>
<feature type="signal peptide" evidence="1">
    <location>
        <begin position="1"/>
        <end position="24"/>
    </location>
</feature>
<evidence type="ECO:0000259" key="2">
    <source>
        <dbReference type="Pfam" id="PF07589"/>
    </source>
</evidence>
<dbReference type="NCBIfam" id="NF035944">
    <property type="entry name" value="PEPxxWA-CTERM"/>
    <property type="match status" value="1"/>
</dbReference>
<proteinExistence type="predicted"/>
<name>A0A1M5YPC1_9BRAD</name>
<dbReference type="OrthoDB" id="8256154at2"/>
<gene>
    <name evidence="3" type="ORF">SAMN05443248_8586</name>
</gene>
<reference evidence="3 4" key="1">
    <citation type="submission" date="2016-11" db="EMBL/GenBank/DDBJ databases">
        <authorList>
            <person name="Jaros S."/>
            <person name="Januszkiewicz K."/>
            <person name="Wedrychowicz H."/>
        </authorList>
    </citation>
    <scope>NUCLEOTIDE SEQUENCE [LARGE SCALE GENOMIC DNA]</scope>
    <source>
        <strain evidence="3 4">GAS138</strain>
    </source>
</reference>
<dbReference type="InterPro" id="IPR013424">
    <property type="entry name" value="Ice-binding_C"/>
</dbReference>
<feature type="domain" description="Ice-binding protein C-terminal" evidence="2">
    <location>
        <begin position="187"/>
        <end position="211"/>
    </location>
</feature>
<dbReference type="AlphaFoldDB" id="A0A1M5YPC1"/>
<dbReference type="Pfam" id="PF07589">
    <property type="entry name" value="PEP-CTERM"/>
    <property type="match status" value="1"/>
</dbReference>
<protein>
    <submittedName>
        <fullName evidence="3">PEP-CTERM protein-sorting domain-containing protein</fullName>
    </submittedName>
</protein>
<evidence type="ECO:0000256" key="1">
    <source>
        <dbReference type="SAM" id="SignalP"/>
    </source>
</evidence>
<keyword evidence="1" id="KW-0732">Signal</keyword>
<evidence type="ECO:0000313" key="3">
    <source>
        <dbReference type="EMBL" id="SHI13781.1"/>
    </source>
</evidence>